<dbReference type="PANTHER" id="PTHR11183">
    <property type="entry name" value="GLYCOGENIN SUBFAMILY MEMBER"/>
    <property type="match status" value="1"/>
</dbReference>
<keyword evidence="1" id="KW-0812">Transmembrane</keyword>
<name>A0A9P8V4P0_9PEZI</name>
<sequence>MTAATALRRLNLRRTILIFVCALFVWAFVPDLLFKPSRDPNYGLVSTADSPSASRFAFATFLSGDADVATQNDDYFRAARLLTYQLLHAAETRTHAKIPLVVLVTTGVPQWKRDRLTRDGATVVEAEDVPLSWWIGTGVTRWKDQFTKLRLLEMTQYDRVLFIDADTLLTRSLDGVFDEPGVRDPSHTLFDERPRQVRWDEARLPADFVFAARSDNQLLGERDHVFPPGHTNIFTAGFWVAAPSRELYRYLMSVMSHWRRFDPHTMEQSLLNYAFRRDGAMPWTELDAAWSATWPNEGDLKAGVATLHEKFWKTGPSKLRERYAEKRVEAETFFAGRDKTEV</sequence>
<dbReference type="InterPro" id="IPR050587">
    <property type="entry name" value="GNT1/Glycosyltrans_8"/>
</dbReference>
<evidence type="ECO:0000256" key="1">
    <source>
        <dbReference type="SAM" id="Phobius"/>
    </source>
</evidence>
<keyword evidence="1" id="KW-1133">Transmembrane helix</keyword>
<keyword evidence="2" id="KW-0808">Transferase</keyword>
<dbReference type="InterPro" id="IPR029044">
    <property type="entry name" value="Nucleotide-diphossugar_trans"/>
</dbReference>
<reference evidence="2" key="1">
    <citation type="journal article" date="2021" name="Nat. Commun.">
        <title>Genetic determinants of endophytism in the Arabidopsis root mycobiome.</title>
        <authorList>
            <person name="Mesny F."/>
            <person name="Miyauchi S."/>
            <person name="Thiergart T."/>
            <person name="Pickel B."/>
            <person name="Atanasova L."/>
            <person name="Karlsson M."/>
            <person name="Huettel B."/>
            <person name="Barry K.W."/>
            <person name="Haridas S."/>
            <person name="Chen C."/>
            <person name="Bauer D."/>
            <person name="Andreopoulos W."/>
            <person name="Pangilinan J."/>
            <person name="LaButti K."/>
            <person name="Riley R."/>
            <person name="Lipzen A."/>
            <person name="Clum A."/>
            <person name="Drula E."/>
            <person name="Henrissat B."/>
            <person name="Kohler A."/>
            <person name="Grigoriev I.V."/>
            <person name="Martin F.M."/>
            <person name="Hacquard S."/>
        </authorList>
    </citation>
    <scope>NUCLEOTIDE SEQUENCE</scope>
    <source>
        <strain evidence="2">MPI-SDFR-AT-0117</strain>
    </source>
</reference>
<protein>
    <submittedName>
        <fullName evidence="2">Nucleotide-diphospho-sugar transferase</fullName>
    </submittedName>
</protein>
<dbReference type="AlphaFoldDB" id="A0A9P8V4P0"/>
<keyword evidence="3" id="KW-1185">Reference proteome</keyword>
<dbReference type="EMBL" id="JAGSXJ010000025">
    <property type="protein sequence ID" value="KAH6675293.1"/>
    <property type="molecule type" value="Genomic_DNA"/>
</dbReference>
<organism evidence="2 3">
    <name type="scientific">Plectosphaerella plurivora</name>
    <dbReference type="NCBI Taxonomy" id="936078"/>
    <lineage>
        <taxon>Eukaryota</taxon>
        <taxon>Fungi</taxon>
        <taxon>Dikarya</taxon>
        <taxon>Ascomycota</taxon>
        <taxon>Pezizomycotina</taxon>
        <taxon>Sordariomycetes</taxon>
        <taxon>Hypocreomycetidae</taxon>
        <taxon>Glomerellales</taxon>
        <taxon>Plectosphaerellaceae</taxon>
        <taxon>Plectosphaerella</taxon>
    </lineage>
</organism>
<dbReference type="Gene3D" id="3.90.550.10">
    <property type="entry name" value="Spore Coat Polysaccharide Biosynthesis Protein SpsA, Chain A"/>
    <property type="match status" value="1"/>
</dbReference>
<dbReference type="Proteomes" id="UP000770015">
    <property type="component" value="Unassembled WGS sequence"/>
</dbReference>
<accession>A0A9P8V4P0</accession>
<dbReference type="GO" id="GO:0016740">
    <property type="term" value="F:transferase activity"/>
    <property type="evidence" value="ECO:0007669"/>
    <property type="project" value="UniProtKB-KW"/>
</dbReference>
<evidence type="ECO:0000313" key="3">
    <source>
        <dbReference type="Proteomes" id="UP000770015"/>
    </source>
</evidence>
<dbReference type="SUPFAM" id="SSF53448">
    <property type="entry name" value="Nucleotide-diphospho-sugar transferases"/>
    <property type="match status" value="1"/>
</dbReference>
<feature type="transmembrane region" description="Helical" evidence="1">
    <location>
        <begin position="12"/>
        <end position="29"/>
    </location>
</feature>
<proteinExistence type="predicted"/>
<comment type="caution">
    <text evidence="2">The sequence shown here is derived from an EMBL/GenBank/DDBJ whole genome shotgun (WGS) entry which is preliminary data.</text>
</comment>
<keyword evidence="1" id="KW-0472">Membrane</keyword>
<dbReference type="OrthoDB" id="2014201at2759"/>
<evidence type="ECO:0000313" key="2">
    <source>
        <dbReference type="EMBL" id="KAH6675293.1"/>
    </source>
</evidence>
<gene>
    <name evidence="2" type="ORF">F5X68DRAFT_39883</name>
</gene>